<dbReference type="AlphaFoldDB" id="A0AAD1J519"/>
<dbReference type="FunFam" id="3.40.50.150:FF:000152">
    <property type="entry name" value="S-adenosyl-L-methionine-dependent methyltransferase"/>
    <property type="match status" value="1"/>
</dbReference>
<dbReference type="EMBL" id="AP022617">
    <property type="protein sequence ID" value="BBZ63042.1"/>
    <property type="molecule type" value="Genomic_DNA"/>
</dbReference>
<dbReference type="InterPro" id="IPR007213">
    <property type="entry name" value="Ppm1/Ppm2/Tcmp"/>
</dbReference>
<dbReference type="SUPFAM" id="SSF53335">
    <property type="entry name" value="S-adenosyl-L-methionine-dependent methyltransferases"/>
    <property type="match status" value="1"/>
</dbReference>
<accession>A0AAD1J519</accession>
<keyword evidence="3 6" id="KW-0489">Methyltransferase</keyword>
<evidence type="ECO:0000256" key="3">
    <source>
        <dbReference type="ARBA" id="ARBA00022603"/>
    </source>
</evidence>
<evidence type="ECO:0000256" key="2">
    <source>
        <dbReference type="ARBA" id="ARBA00008138"/>
    </source>
</evidence>
<dbReference type="Pfam" id="PF04072">
    <property type="entry name" value="LCM"/>
    <property type="match status" value="1"/>
</dbReference>
<evidence type="ECO:0000256" key="4">
    <source>
        <dbReference type="ARBA" id="ARBA00022679"/>
    </source>
</evidence>
<dbReference type="PANTHER" id="PTHR43619">
    <property type="entry name" value="S-ADENOSYL-L-METHIONINE-DEPENDENT METHYLTRANSFERASE YKTD-RELATED"/>
    <property type="match status" value="1"/>
</dbReference>
<dbReference type="InterPro" id="IPR011610">
    <property type="entry name" value="SAM_mthyl_Trfase_ML2640-like"/>
</dbReference>
<sequence>MRHDNDSWDITTSVGSTALFVAASRALEARKPDPLAVDPYAEVFCRAAGGDWAGLFDAGADPKPDHVLFSEFGEQFVNFQGARTRYFDAYFAAASDAGVRQVVLLAAGLDSRAYRLPWPDGTVVYELDQPRVLEFKREVLAERGEQPVAQRREVAVDLRDDWCAALTAAGFDPARPSAWLAEGLLMYLPATAQEALFSGIDALSAPRSWAAVEESVPMPAEVFAYKREEERAAGEEGTFFTLVYNERHAPAERWFGERGWAAEPTSLADYLTRVGRPAPVDDPEFGAMISAIRLVTATKG</sequence>
<keyword evidence="5 6" id="KW-0949">S-adenosyl-L-methionine</keyword>
<dbReference type="GO" id="GO:0008168">
    <property type="term" value="F:methyltransferase activity"/>
    <property type="evidence" value="ECO:0007669"/>
    <property type="project" value="UniProtKB-UniRule"/>
</dbReference>
<evidence type="ECO:0000313" key="8">
    <source>
        <dbReference type="Proteomes" id="UP000466039"/>
    </source>
</evidence>
<evidence type="ECO:0000256" key="5">
    <source>
        <dbReference type="ARBA" id="ARBA00022691"/>
    </source>
</evidence>
<dbReference type="InterPro" id="IPR029063">
    <property type="entry name" value="SAM-dependent_MTases_sf"/>
</dbReference>
<organism evidence="7 8">
    <name type="scientific">Mycolicibacterium monacense</name>
    <name type="common">Mycobacterium monacense</name>
    <dbReference type="NCBI Taxonomy" id="85693"/>
    <lineage>
        <taxon>Bacteria</taxon>
        <taxon>Bacillati</taxon>
        <taxon>Actinomycetota</taxon>
        <taxon>Actinomycetes</taxon>
        <taxon>Mycobacteriales</taxon>
        <taxon>Mycobacteriaceae</taxon>
        <taxon>Mycolicibacterium</taxon>
    </lineage>
</organism>
<dbReference type="SMR" id="A0AAD1J519"/>
<comment type="function">
    <text evidence="1 6">Exhibits S-adenosyl-L-methionine-dependent methyltransferase activity.</text>
</comment>
<evidence type="ECO:0000256" key="1">
    <source>
        <dbReference type="ARBA" id="ARBA00003907"/>
    </source>
</evidence>
<evidence type="ECO:0000313" key="7">
    <source>
        <dbReference type="EMBL" id="BBZ63042.1"/>
    </source>
</evidence>
<keyword evidence="8" id="KW-1185">Reference proteome</keyword>
<comment type="similarity">
    <text evidence="2 6">Belongs to the UPF0677 family.</text>
</comment>
<dbReference type="Proteomes" id="UP000466039">
    <property type="component" value="Chromosome"/>
</dbReference>
<dbReference type="PANTHER" id="PTHR43619:SF2">
    <property type="entry name" value="S-ADENOSYL-L-METHIONINE-DEPENDENT METHYLTRANSFERASES SUPERFAMILY PROTEIN"/>
    <property type="match status" value="1"/>
</dbReference>
<proteinExistence type="inferred from homology"/>
<dbReference type="NCBIfam" id="TIGR00027">
    <property type="entry name" value="mthyl_TIGR00027"/>
    <property type="match status" value="1"/>
</dbReference>
<gene>
    <name evidence="7" type="ORF">MMON_43430</name>
</gene>
<evidence type="ECO:0000256" key="6">
    <source>
        <dbReference type="RuleBase" id="RU362030"/>
    </source>
</evidence>
<dbReference type="Gene3D" id="3.40.50.150">
    <property type="entry name" value="Vaccinia Virus protein VP39"/>
    <property type="match status" value="1"/>
</dbReference>
<reference evidence="7 8" key="1">
    <citation type="journal article" date="2019" name="Emerg. Microbes Infect.">
        <title>Comprehensive subspecies identification of 175 nontuberculous mycobacteria species based on 7547 genomic profiles.</title>
        <authorList>
            <person name="Matsumoto Y."/>
            <person name="Kinjo T."/>
            <person name="Motooka D."/>
            <person name="Nabeya D."/>
            <person name="Jung N."/>
            <person name="Uechi K."/>
            <person name="Horii T."/>
            <person name="Iida T."/>
            <person name="Fujita J."/>
            <person name="Nakamura S."/>
        </authorList>
    </citation>
    <scope>NUCLEOTIDE SEQUENCE [LARGE SCALE GENOMIC DNA]</scope>
    <source>
        <strain evidence="7 8">JCM 15658</strain>
    </source>
</reference>
<dbReference type="GO" id="GO:0032259">
    <property type="term" value="P:methylation"/>
    <property type="evidence" value="ECO:0007669"/>
    <property type="project" value="UniProtKB-KW"/>
</dbReference>
<dbReference type="EC" id="2.1.1.-" evidence="6"/>
<keyword evidence="4" id="KW-0808">Transferase</keyword>
<name>A0AAD1J519_MYCMB</name>
<dbReference type="RefSeq" id="WP_011557796.1">
    <property type="nucleotide sequence ID" value="NZ_AP022617.1"/>
</dbReference>
<protein>
    <recommendedName>
        <fullName evidence="6">S-adenosyl-L-methionine-dependent methyltransferase</fullName>
        <ecNumber evidence="6">2.1.1.-</ecNumber>
    </recommendedName>
</protein>